<evidence type="ECO:0000259" key="1">
    <source>
        <dbReference type="PROSITE" id="PS50042"/>
    </source>
</evidence>
<sequence length="219" mass="24152">MKHAQWQESDHARVEALLSGVPFFNEVARDDADQRALLLARTEIIEAGPGDRVIRAGEVESSLYFLLRGQLVVQGESADGAPSAVLYYVSPGEVFGTLSMLLGTARSATIRVADAAREAVMAKLEFTDFDRPDSPYTLATRLAFFHMLVHQIRWAVEVQRMQAPDQELVAALRKVPIFTGPRDSDEELAALKTQARELAGLLYRWNTKPPSATGNAQLT</sequence>
<evidence type="ECO:0000313" key="2">
    <source>
        <dbReference type="EMBL" id="MBF5054678.1"/>
    </source>
</evidence>
<keyword evidence="3" id="KW-1185">Reference proteome</keyword>
<gene>
    <name evidence="2" type="ORF">ISO4_03280</name>
</gene>
<comment type="caution">
    <text evidence="2">The sequence shown here is derived from an EMBL/GenBank/DDBJ whole genome shotgun (WGS) entry which is preliminary data.</text>
</comment>
<dbReference type="CDD" id="cd00038">
    <property type="entry name" value="CAP_ED"/>
    <property type="match status" value="1"/>
</dbReference>
<feature type="domain" description="Cyclic nucleotide-binding" evidence="1">
    <location>
        <begin position="23"/>
        <end position="126"/>
    </location>
</feature>
<dbReference type="Proteomes" id="UP000644441">
    <property type="component" value="Unassembled WGS sequence"/>
</dbReference>
<dbReference type="Pfam" id="PF00027">
    <property type="entry name" value="cNMP_binding"/>
    <property type="match status" value="1"/>
</dbReference>
<dbReference type="EMBL" id="ARXR01000065">
    <property type="protein sequence ID" value="MBF5054678.1"/>
    <property type="molecule type" value="Genomic_DNA"/>
</dbReference>
<proteinExistence type="predicted"/>
<dbReference type="SUPFAM" id="SSF51206">
    <property type="entry name" value="cAMP-binding domain-like"/>
    <property type="match status" value="1"/>
</dbReference>
<dbReference type="InterPro" id="IPR014710">
    <property type="entry name" value="RmlC-like_jellyroll"/>
</dbReference>
<evidence type="ECO:0000313" key="3">
    <source>
        <dbReference type="Proteomes" id="UP000644441"/>
    </source>
</evidence>
<dbReference type="Gene3D" id="2.60.120.10">
    <property type="entry name" value="Jelly Rolls"/>
    <property type="match status" value="1"/>
</dbReference>
<dbReference type="InterPro" id="IPR018490">
    <property type="entry name" value="cNMP-bd_dom_sf"/>
</dbReference>
<dbReference type="GeneID" id="99766562"/>
<organism evidence="2 3">
    <name type="scientific">Alloalcanivorax venustensis ISO4</name>
    <dbReference type="NCBI Taxonomy" id="1177184"/>
    <lineage>
        <taxon>Bacteria</taxon>
        <taxon>Pseudomonadati</taxon>
        <taxon>Pseudomonadota</taxon>
        <taxon>Gammaproteobacteria</taxon>
        <taxon>Oceanospirillales</taxon>
        <taxon>Alcanivoracaceae</taxon>
        <taxon>Alloalcanivorax</taxon>
    </lineage>
</organism>
<dbReference type="PROSITE" id="PS50042">
    <property type="entry name" value="CNMP_BINDING_3"/>
    <property type="match status" value="1"/>
</dbReference>
<name>A0ABS0AKL0_9GAMM</name>
<dbReference type="SMART" id="SM00100">
    <property type="entry name" value="cNMP"/>
    <property type="match status" value="1"/>
</dbReference>
<dbReference type="InterPro" id="IPR000595">
    <property type="entry name" value="cNMP-bd_dom"/>
</dbReference>
<protein>
    <recommendedName>
        <fullName evidence="1">Cyclic nucleotide-binding domain-containing protein</fullName>
    </recommendedName>
</protein>
<reference evidence="2 3" key="1">
    <citation type="submission" date="2012-09" db="EMBL/GenBank/DDBJ databases">
        <title>Genome Sequence of alkane-degrading Bacterium Alcanivorax venustensis ISO4.</title>
        <authorList>
            <person name="Lai Q."/>
            <person name="Shao Z."/>
        </authorList>
    </citation>
    <scope>NUCLEOTIDE SEQUENCE [LARGE SCALE GENOMIC DNA]</scope>
    <source>
        <strain evidence="2 3">ISO4</strain>
    </source>
</reference>
<dbReference type="RefSeq" id="WP_142949433.1">
    <property type="nucleotide sequence ID" value="NZ_ARXR01000065.1"/>
</dbReference>
<accession>A0ABS0AKL0</accession>